<keyword evidence="1" id="KW-0732">Signal</keyword>
<name>A0A285X3U4_9FLAO</name>
<evidence type="ECO:0000259" key="2">
    <source>
        <dbReference type="Pfam" id="PF13098"/>
    </source>
</evidence>
<dbReference type="PANTHER" id="PTHR15337">
    <property type="entry name" value="ANTERIOR GRADIENT PROTEIN-RELATED"/>
    <property type="match status" value="1"/>
</dbReference>
<dbReference type="PANTHER" id="PTHR15337:SF11">
    <property type="entry name" value="THIOREDOXIN DOMAIN-CONTAINING PROTEIN"/>
    <property type="match status" value="1"/>
</dbReference>
<dbReference type="InterPro" id="IPR012336">
    <property type="entry name" value="Thioredoxin-like_fold"/>
</dbReference>
<evidence type="ECO:0000256" key="1">
    <source>
        <dbReference type="ARBA" id="ARBA00022729"/>
    </source>
</evidence>
<proteinExistence type="predicted"/>
<dbReference type="Gene3D" id="3.40.30.10">
    <property type="entry name" value="Glutaredoxin"/>
    <property type="match status" value="1"/>
</dbReference>
<dbReference type="RefSeq" id="WP_097055676.1">
    <property type="nucleotide sequence ID" value="NZ_OCMF01000001.1"/>
</dbReference>
<dbReference type="EMBL" id="OCMF01000001">
    <property type="protein sequence ID" value="SOC79982.1"/>
    <property type="molecule type" value="Genomic_DNA"/>
</dbReference>
<dbReference type="InterPro" id="IPR036249">
    <property type="entry name" value="Thioredoxin-like_sf"/>
</dbReference>
<evidence type="ECO:0000313" key="4">
    <source>
        <dbReference type="Proteomes" id="UP000219193"/>
    </source>
</evidence>
<sequence>MKKYILTFLILVAAVSSGISQEIKWMTMNEALAAQKKKPKKIFMDAYTTWCGPCKLLDQNTFSNKDVAQYINKHYYPVKFNAEGTEEVRYRELTFTNPDYDPNRKGRNSTHQFTRAMKITGYPSLVFFDEKGDLIGPIPGYRNPHQIELFLKLFKDEDYKQINTPEAFKEYSDSFTNEFEPAN</sequence>
<dbReference type="AlphaFoldDB" id="A0A285X3U4"/>
<reference evidence="4" key="1">
    <citation type="submission" date="2017-09" db="EMBL/GenBank/DDBJ databases">
        <authorList>
            <person name="Varghese N."/>
            <person name="Submissions S."/>
        </authorList>
    </citation>
    <scope>NUCLEOTIDE SEQUENCE [LARGE SCALE GENOMIC DNA]</scope>
    <source>
        <strain evidence="4">CGMCC 1.12641</strain>
    </source>
</reference>
<protein>
    <submittedName>
        <fullName evidence="3">Thioredoxin-related protein</fullName>
    </submittedName>
</protein>
<gene>
    <name evidence="3" type="ORF">SAMN06296241_1524</name>
</gene>
<accession>A0A285X3U4</accession>
<feature type="domain" description="Thioredoxin-like fold" evidence="2">
    <location>
        <begin position="36"/>
        <end position="148"/>
    </location>
</feature>
<keyword evidence="4" id="KW-1185">Reference proteome</keyword>
<dbReference type="OrthoDB" id="9811036at2"/>
<dbReference type="Pfam" id="PF13098">
    <property type="entry name" value="Thioredoxin_2"/>
    <property type="match status" value="1"/>
</dbReference>
<dbReference type="SUPFAM" id="SSF52833">
    <property type="entry name" value="Thioredoxin-like"/>
    <property type="match status" value="1"/>
</dbReference>
<organism evidence="3 4">
    <name type="scientific">Salinimicrobium sediminis</name>
    <dbReference type="NCBI Taxonomy" id="1343891"/>
    <lineage>
        <taxon>Bacteria</taxon>
        <taxon>Pseudomonadati</taxon>
        <taxon>Bacteroidota</taxon>
        <taxon>Flavobacteriia</taxon>
        <taxon>Flavobacteriales</taxon>
        <taxon>Flavobacteriaceae</taxon>
        <taxon>Salinimicrobium</taxon>
    </lineage>
</organism>
<dbReference type="Proteomes" id="UP000219193">
    <property type="component" value="Unassembled WGS sequence"/>
</dbReference>
<dbReference type="InterPro" id="IPR051099">
    <property type="entry name" value="AGR/TXD"/>
</dbReference>
<evidence type="ECO:0000313" key="3">
    <source>
        <dbReference type="EMBL" id="SOC79982.1"/>
    </source>
</evidence>